<feature type="compositionally biased region" description="Basic and acidic residues" evidence="1">
    <location>
        <begin position="30"/>
        <end position="45"/>
    </location>
</feature>
<dbReference type="InterPro" id="IPR004043">
    <property type="entry name" value="LCCL"/>
</dbReference>
<feature type="transmembrane region" description="Helical" evidence="2">
    <location>
        <begin position="508"/>
        <end position="529"/>
    </location>
</feature>
<dbReference type="PANTHER" id="PTHR31331">
    <property type="entry name" value="LCCL DOMAIN PROTEIN (AFU_ORTHOLOGUE AFUA_5G08630)"/>
    <property type="match status" value="1"/>
</dbReference>
<sequence>MMDERRAALSPLLSASSSQAGYGTESTSQSRHDRMRGTEMERDNEPGPATIIVTPKVDNEAALRHHTNLAQASRYRDESSDDDTIGPGRLRTPTEFDRQGSAARASWQQQISSRIPSIVKKGWAKTVTWVKGPQPPRIYTITPFFPKLQHAPIALLDRYAPRTIQRIALLAALYCLWLMSFSLLLWKSSVAAEIPGYGNPIRLSCTARYWEDGNACGVDGNLCRPFSNTSLAFRCPADCHKVQVSNPHAVGDQEIVYKPVVVGGPADQQTGFDLVDNAVYRGDSWICASAVHSGFISDFEGGCGVLQMTGEQPSFTGGTRSNIPSTPFSSYFPQSFGFLSGTKTQCKDLRWPALAPTLVFTILISLFTTNPAVHFWSIFVVLFFHVALVSDPPSNTTYYGLVSVAFGRFLPAAFCAWVVYRYAIKRSLTHLTAQVEKTILWVGAAWVGALNNYTFDRIPIQRLTPHDIKAQPGALPALIIIILAIICIALGQAWAFRVEGRMPKYLGIYGLFVLTLLIFMAIPGLNLRIHHYILGLIFLPGTSFQNRPSLVYQGLLLGLFVNGIARWGFAPILETPASLLKGAQLESLLPAVTILAISAKNITFGLGSLPVYDSKLDNTYDGISILVNDVERFRGFSDDAYHWDDSTVLGKNYTWTWNRHGIEDGKGEEDVLSEGFPEYFRFGYMAGSDSADYTKAGVWASDGSWMEMKPGPSK</sequence>
<dbReference type="Proteomes" id="UP000245764">
    <property type="component" value="Chromosome 8"/>
</dbReference>
<evidence type="ECO:0000256" key="2">
    <source>
        <dbReference type="SAM" id="Phobius"/>
    </source>
</evidence>
<dbReference type="PANTHER" id="PTHR31331:SF8">
    <property type="entry name" value="LCCL DOMAIN PROTEIN (AFU_ORTHOLOGUE AFUA_5G02970)"/>
    <property type="match status" value="1"/>
</dbReference>
<dbReference type="AlphaFoldDB" id="A0A2H1GU20"/>
<dbReference type="Pfam" id="PF03815">
    <property type="entry name" value="LCCL"/>
    <property type="match status" value="1"/>
</dbReference>
<gene>
    <name evidence="4" type="ORF">ZT1E4_G8672</name>
</gene>
<evidence type="ECO:0000313" key="5">
    <source>
        <dbReference type="Proteomes" id="UP000245764"/>
    </source>
</evidence>
<protein>
    <recommendedName>
        <fullName evidence="3">LCCL domain-containing protein</fullName>
    </recommendedName>
</protein>
<name>A0A2H1GU20_ZYMTR</name>
<keyword evidence="2" id="KW-0812">Transmembrane</keyword>
<dbReference type="EMBL" id="LT854260">
    <property type="protein sequence ID" value="SMR57075.1"/>
    <property type="molecule type" value="Genomic_DNA"/>
</dbReference>
<feature type="transmembrane region" description="Helical" evidence="2">
    <location>
        <begin position="167"/>
        <end position="186"/>
    </location>
</feature>
<feature type="compositionally biased region" description="Polar residues" evidence="1">
    <location>
        <begin position="19"/>
        <end position="29"/>
    </location>
</feature>
<evidence type="ECO:0000259" key="3">
    <source>
        <dbReference type="Pfam" id="PF03815"/>
    </source>
</evidence>
<accession>A0A2H1GU20</accession>
<feature type="region of interest" description="Disordered" evidence="1">
    <location>
        <begin position="67"/>
        <end position="103"/>
    </location>
</feature>
<feature type="transmembrane region" description="Helical" evidence="2">
    <location>
        <begin position="397"/>
        <end position="419"/>
    </location>
</feature>
<proteinExistence type="predicted"/>
<feature type="transmembrane region" description="Helical" evidence="2">
    <location>
        <begin position="349"/>
        <end position="367"/>
    </location>
</feature>
<dbReference type="SUPFAM" id="SSF69848">
    <property type="entry name" value="LCCL domain"/>
    <property type="match status" value="1"/>
</dbReference>
<evidence type="ECO:0000313" key="4">
    <source>
        <dbReference type="EMBL" id="SMR57075.1"/>
    </source>
</evidence>
<keyword evidence="2" id="KW-0472">Membrane</keyword>
<organism evidence="4 5">
    <name type="scientific">Zymoseptoria tritici ST99CH_1E4</name>
    <dbReference type="NCBI Taxonomy" id="1276532"/>
    <lineage>
        <taxon>Eukaryota</taxon>
        <taxon>Fungi</taxon>
        <taxon>Dikarya</taxon>
        <taxon>Ascomycota</taxon>
        <taxon>Pezizomycotina</taxon>
        <taxon>Dothideomycetes</taxon>
        <taxon>Dothideomycetidae</taxon>
        <taxon>Mycosphaerellales</taxon>
        <taxon>Mycosphaerellaceae</taxon>
        <taxon>Zymoseptoria</taxon>
    </lineage>
</organism>
<reference evidence="5" key="1">
    <citation type="submission" date="2017-05" db="EMBL/GenBank/DDBJ databases">
        <authorList>
            <person name="Song R."/>
            <person name="Chenine A.L."/>
            <person name="Ruprecht R.M."/>
        </authorList>
    </citation>
    <scope>NUCLEOTIDE SEQUENCE [LARGE SCALE GENOMIC DNA]</scope>
</reference>
<dbReference type="InterPro" id="IPR036609">
    <property type="entry name" value="LCCL_sf"/>
</dbReference>
<evidence type="ECO:0000256" key="1">
    <source>
        <dbReference type="SAM" id="MobiDB-lite"/>
    </source>
</evidence>
<feature type="compositionally biased region" description="Low complexity" evidence="1">
    <location>
        <begin position="8"/>
        <end position="18"/>
    </location>
</feature>
<dbReference type="InterPro" id="IPR051957">
    <property type="entry name" value="CRISP-LCCL_domain"/>
</dbReference>
<feature type="region of interest" description="Disordered" evidence="1">
    <location>
        <begin position="1"/>
        <end position="50"/>
    </location>
</feature>
<feature type="domain" description="LCCL" evidence="3">
    <location>
        <begin position="204"/>
        <end position="330"/>
    </location>
</feature>
<keyword evidence="2" id="KW-1133">Transmembrane helix</keyword>
<dbReference type="Gene3D" id="2.170.130.20">
    <property type="entry name" value="LCCL-like domain"/>
    <property type="match status" value="1"/>
</dbReference>
<feature type="transmembrane region" description="Helical" evidence="2">
    <location>
        <begin position="475"/>
        <end position="496"/>
    </location>
</feature>
<feature type="transmembrane region" description="Helical" evidence="2">
    <location>
        <begin position="550"/>
        <end position="569"/>
    </location>
</feature>